<dbReference type="PANTHER" id="PTHR43877">
    <property type="entry name" value="AMINOALKYLPHOSPHONATE N-ACETYLTRANSFERASE-RELATED-RELATED"/>
    <property type="match status" value="1"/>
</dbReference>
<reference evidence="4 5" key="1">
    <citation type="journal article" date="2012" name="J. Bacteriol.">
        <title>Complete Genome Sequence of Paenibacillus mucilaginosus 3016, a Bacterium Functional as Microbial Fertilizer.</title>
        <authorList>
            <person name="Ma M."/>
            <person name="Wang Z."/>
            <person name="Li L."/>
            <person name="Jiang X."/>
            <person name="Guan D."/>
            <person name="Cao F."/>
            <person name="Chen H."/>
            <person name="Wang X."/>
            <person name="Shen D."/>
            <person name="Du B."/>
            <person name="Li J."/>
        </authorList>
    </citation>
    <scope>NUCLEOTIDE SEQUENCE [LARGE SCALE GENOMIC DNA]</scope>
    <source>
        <strain evidence="4 5">3016</strain>
    </source>
</reference>
<dbReference type="InterPro" id="IPR000182">
    <property type="entry name" value="GNAT_dom"/>
</dbReference>
<proteinExistence type="predicted"/>
<keyword evidence="5" id="KW-1185">Reference proteome</keyword>
<dbReference type="InterPro" id="IPR050832">
    <property type="entry name" value="Bact_Acetyltransf"/>
</dbReference>
<evidence type="ECO:0000313" key="5">
    <source>
        <dbReference type="Proteomes" id="UP000007523"/>
    </source>
</evidence>
<dbReference type="PANTHER" id="PTHR43877:SF2">
    <property type="entry name" value="AMINOALKYLPHOSPHONATE N-ACETYLTRANSFERASE-RELATED"/>
    <property type="match status" value="1"/>
</dbReference>
<dbReference type="Gene3D" id="3.40.630.30">
    <property type="match status" value="1"/>
</dbReference>
<dbReference type="EMBL" id="CP003235">
    <property type="protein sequence ID" value="AFC33880.1"/>
    <property type="molecule type" value="Genomic_DNA"/>
</dbReference>
<evidence type="ECO:0000259" key="3">
    <source>
        <dbReference type="PROSITE" id="PS51186"/>
    </source>
</evidence>
<dbReference type="HOGENOM" id="CLU_107134_1_0_9"/>
<evidence type="ECO:0000256" key="2">
    <source>
        <dbReference type="ARBA" id="ARBA00023315"/>
    </source>
</evidence>
<dbReference type="RefSeq" id="WP_014372682.1">
    <property type="nucleotide sequence ID" value="NC_016935.1"/>
</dbReference>
<evidence type="ECO:0000256" key="1">
    <source>
        <dbReference type="ARBA" id="ARBA00022679"/>
    </source>
</evidence>
<protein>
    <submittedName>
        <fullName evidence="4">Putative acetyltransferase</fullName>
    </submittedName>
</protein>
<dbReference type="SUPFAM" id="SSF55729">
    <property type="entry name" value="Acyl-CoA N-acyltransferases (Nat)"/>
    <property type="match status" value="1"/>
</dbReference>
<sequence>MTSPSLHITPVQPGDMPFLWDMLYAMIHIPENKPPKEVLLADPGIRSCLDGWGRPGDSGWIARTADGQPAGTAWYRLYTAEKPGYGFVDERTPELSVAVLPGLEGQGIGTQLLSHLIAEAAAAGYPALSLSVDPSNAALRLYERLGFVRTGESGTSWTLLLKLQE</sequence>
<evidence type="ECO:0000313" key="4">
    <source>
        <dbReference type="EMBL" id="AFC33880.1"/>
    </source>
</evidence>
<feature type="domain" description="N-acetyltransferase" evidence="3">
    <location>
        <begin position="6"/>
        <end position="165"/>
    </location>
</feature>
<dbReference type="KEGG" id="pmq:PM3016_7304"/>
<keyword evidence="1 4" id="KW-0808">Transferase</keyword>
<dbReference type="PROSITE" id="PS51186">
    <property type="entry name" value="GNAT"/>
    <property type="match status" value="1"/>
</dbReference>
<dbReference type="Pfam" id="PF00583">
    <property type="entry name" value="Acetyltransf_1"/>
    <property type="match status" value="1"/>
</dbReference>
<dbReference type="InterPro" id="IPR016181">
    <property type="entry name" value="Acyl_CoA_acyltransferase"/>
</dbReference>
<gene>
    <name evidence="4" type="ORF">PM3016_7304</name>
</gene>
<accession>H6NEA4</accession>
<dbReference type="Proteomes" id="UP000007523">
    <property type="component" value="Chromosome"/>
</dbReference>
<name>H6NEA4_9BACL</name>
<organism evidence="4 5">
    <name type="scientific">Paenibacillus mucilaginosus 3016</name>
    <dbReference type="NCBI Taxonomy" id="1116391"/>
    <lineage>
        <taxon>Bacteria</taxon>
        <taxon>Bacillati</taxon>
        <taxon>Bacillota</taxon>
        <taxon>Bacilli</taxon>
        <taxon>Bacillales</taxon>
        <taxon>Paenibacillaceae</taxon>
        <taxon>Paenibacillus</taxon>
    </lineage>
</organism>
<dbReference type="AlphaFoldDB" id="H6NEA4"/>
<dbReference type="CDD" id="cd04301">
    <property type="entry name" value="NAT_SF"/>
    <property type="match status" value="1"/>
</dbReference>
<dbReference type="GO" id="GO:0016747">
    <property type="term" value="F:acyltransferase activity, transferring groups other than amino-acyl groups"/>
    <property type="evidence" value="ECO:0007669"/>
    <property type="project" value="InterPro"/>
</dbReference>
<keyword evidence="2" id="KW-0012">Acyltransferase</keyword>